<dbReference type="InterPro" id="IPR008965">
    <property type="entry name" value="CBM2/CBM3_carb-bd_dom_sf"/>
</dbReference>
<sequence length="2122" mass="229458">MKNKVITRLLMLFLTIPIAIGITIPLAKDVKAATLYTWTSGTTTVTLDDVGVLTVKPTSVTGAMADYTSVSNTSWYSYKAKIKSIVIADGVTKIGNYAFGGSTTASYTDLTSLSISNSVTSIGNYAFGGCNALKSIVIPNNATSIGAYAFYYCSALTGIVIPNSVTSIGTYAFAYCTAATSLTLPTNISIITIPDYAFYYCSNLTSITIPSNVKTIGNYSFEYCSSLTNVSLPSGLTLINNYSFGYCTALTNIIIPNTVNSINNTSFYVTSKLALTVNTDNAYVIKCADFTSMNRTVTFNSTGNPSTTLFTWTSGTTTITLDSLGLLTVSPTNGVSGSMANYTSSSLPSWYGYRNMVKEIKITEGVTNVSDYAFGAISTTTYAAATKITLPSTVTSIGQWAFSGCNAVQSVILPNSLTTIGNEAFYYCSALISIAIPNSVTSLGAYAFDYCTAATSLTLPSNSSFTTIPECTFDHCSSLTSITIPNSVKTIKSYSFGYCTALTNITIPNTVNSMDRTSFSVDSSLALTVNTDNAYVIKCVDFTSMNRKVTFNSTGNPSATLLYTWTSGTTTITLDSLGLLTVSPTNGVSGTMANYTSTSFPSWYGYRNMVKEIKIAEGVTNVSDYAFGANSMTTYTAATKITLPSTVTSIGQWAFSGCNAVQSVILPNSLTTIGNGAFYYCSALMSIAIPNSVTSLGVYAFAYCMAAKSLTLPSNSSLTAISDSAFEGCSSLISITIPDSVKTIGNLSFGYCTSLVNISIPGSVTSIQSNTFNLISNLNTNIYTNNAIAKNYAWAANHRPATIYTYDQRPVSLSLKANITIPVSRVIITINYPSYAATKQYKIGADGTWKNYISPVTVNENTTVYARALDSTGAVIESDYLIITNIVQIIISISDYNLNPTNKDITVTAATNIGTLNATSHTFTHNGSFDFVATDSADNVIIKTVTITNIDKDAPTDPVISINNNKLTIVSGADGESGVKETLYQLNNGNWMSYSETVTLADGTYIINAKTVDNAGNESFLVTYTAKIFDKTAVNEATNAMDRAENSKTQADLDIAKALINALSNSLEKTDLINRAGNLQKVIDSKNAVSKATMALVKAENTYIQEDLDTAIALINALLDGPEKTDLMDRADKLQKVIEGKDAVSEATMALVKAENTYIQEDLDIAIALINALPGSPEKTDLINRANSLQIKIDDINTAKVSVDAGDASRTQMVNFTLKVLDLKDLYTMQLEIRYDPKMIELDQTNVKNLAQNDNQNGYTAVQIDSKAGLVKIIYSLKGKIPGVSGNIDLIGLPFKALQIGKTTVEVSNIKLVNSHGKNIKVVATSNKKEINILSNPLNVMLTGEKGQNDWYISPVTVEINDLDAKEIYYSIDGVKYSYTQPFTISDIGEHIFIVKTDDGNGYIKEKEQVLKIDYNSSTISVDNQTYDWQNNVKIMPTYDDQDGSGILQSWYEWTDTTEQPSQWEEYNQDELIPPAEGVWYLHVKAIDVAGNVSQTVFGPYKIDNTVPTISVDNDKRGDWGSADVSVTPVFADEGGSQLKYVGYQWSLEQSVLPQYTPYTSGCLKQSGDGAWYLHLIAEDGAGNIKTVTYGPYYIDSSSPDVEFSDVSEGVNYIDTVTPNIFISDTVSGIKNQTIVLDKQPYVSGTPVTEPGMHTITVFAKDNSGNMITKSVSFNVCVKPEAIIGMTPSTNLLDTTPITWSYENSIDHNGGNITLAEWQLDTNPITTSPDGSVAVGSHVMSLRVKDDYDIWSDWVSISFTVGNIYSIIQTDVLQLGTVDSGTVDNLFDGDTGSEVLFNASYDTSGIMFTLNKAATLKGLSISESGRDGIYNNVGMDVYKWNADTLTYDYLGKTSTPSGSDEWYDVFNFTDPGQYKMLAAYPGCQGFNEWEFYSISYNPNQAPTASISMTPSANISTMTNILWNYADSSDPDGDSIVLVEWQLDSDPVTADPNGMIAAAGSHTMKLRVQDCRGGWSEWVSMTFDVKDTDIMLPTNLIPADITPIGTLDSGTVASLFDGDLTNQVLFNASDSPSGVEFTIDRPVLLMGYQACGSDGSSIGGNEGMDVYRWNTETLTYDYLGKSATTSGPKVWYDIFNFTEPGQYKILVATPGYQGFCEWKFLQQ</sequence>
<dbReference type="InterPro" id="IPR013783">
    <property type="entry name" value="Ig-like_fold"/>
</dbReference>
<organism evidence="1 2">
    <name type="scientific">Anaerocolumna xylanovorans DSM 12503</name>
    <dbReference type="NCBI Taxonomy" id="1121345"/>
    <lineage>
        <taxon>Bacteria</taxon>
        <taxon>Bacillati</taxon>
        <taxon>Bacillota</taxon>
        <taxon>Clostridia</taxon>
        <taxon>Lachnospirales</taxon>
        <taxon>Lachnospiraceae</taxon>
        <taxon>Anaerocolumna</taxon>
    </lineage>
</organism>
<dbReference type="Gene3D" id="2.60.40.10">
    <property type="entry name" value="Immunoglobulins"/>
    <property type="match status" value="1"/>
</dbReference>
<dbReference type="RefSeq" id="WP_073590125.1">
    <property type="nucleotide sequence ID" value="NZ_FRFD01000010.1"/>
</dbReference>
<dbReference type="SUPFAM" id="SSF49384">
    <property type="entry name" value="Carbohydrate-binding domain"/>
    <property type="match status" value="1"/>
</dbReference>
<dbReference type="PANTHER" id="PTHR45661:SF3">
    <property type="entry name" value="IG-LIKE DOMAIN-CONTAINING PROTEIN"/>
    <property type="match status" value="1"/>
</dbReference>
<dbReference type="SUPFAM" id="SSF52058">
    <property type="entry name" value="L domain-like"/>
    <property type="match status" value="1"/>
</dbReference>
<dbReference type="STRING" id="1121345.SAMN02745217_03481"/>
<dbReference type="Gene3D" id="3.80.10.10">
    <property type="entry name" value="Ribonuclease Inhibitor"/>
    <property type="match status" value="3"/>
</dbReference>
<evidence type="ECO:0000313" key="2">
    <source>
        <dbReference type="Proteomes" id="UP000184612"/>
    </source>
</evidence>
<dbReference type="Pfam" id="PF13306">
    <property type="entry name" value="LRR_5"/>
    <property type="match status" value="4"/>
</dbReference>
<dbReference type="Gene3D" id="2.60.40.680">
    <property type="match status" value="1"/>
</dbReference>
<dbReference type="InterPro" id="IPR026906">
    <property type="entry name" value="LRR_5"/>
</dbReference>
<evidence type="ECO:0000313" key="1">
    <source>
        <dbReference type="EMBL" id="SHO52049.1"/>
    </source>
</evidence>
<protein>
    <submittedName>
        <fullName evidence="1">Leucine rich repeat-containing protein</fullName>
    </submittedName>
</protein>
<reference evidence="1 2" key="1">
    <citation type="submission" date="2016-12" db="EMBL/GenBank/DDBJ databases">
        <authorList>
            <person name="Song W.-J."/>
            <person name="Kurnit D.M."/>
        </authorList>
    </citation>
    <scope>NUCLEOTIDE SEQUENCE [LARGE SCALE GENOMIC DNA]</scope>
    <source>
        <strain evidence="1 2">DSM 12503</strain>
    </source>
</reference>
<dbReference type="CDD" id="cd08547">
    <property type="entry name" value="Type_II_cohesin"/>
    <property type="match status" value="1"/>
</dbReference>
<keyword evidence="2" id="KW-1185">Reference proteome</keyword>
<dbReference type="PANTHER" id="PTHR45661">
    <property type="entry name" value="SURFACE ANTIGEN"/>
    <property type="match status" value="1"/>
</dbReference>
<dbReference type="Proteomes" id="UP000184612">
    <property type="component" value="Unassembled WGS sequence"/>
</dbReference>
<dbReference type="InterPro" id="IPR058094">
    <property type="entry name" value="Ig-like_OmpL47-like"/>
</dbReference>
<name>A0A1M7YHK6_9FIRM</name>
<accession>A0A1M7YHK6</accession>
<dbReference type="NCBIfam" id="NF047446">
    <property type="entry name" value="barrel_OmpL47"/>
    <property type="match status" value="1"/>
</dbReference>
<dbReference type="GO" id="GO:0030246">
    <property type="term" value="F:carbohydrate binding"/>
    <property type="evidence" value="ECO:0007669"/>
    <property type="project" value="InterPro"/>
</dbReference>
<dbReference type="InterPro" id="IPR053139">
    <property type="entry name" value="Surface_bspA-like"/>
</dbReference>
<proteinExistence type="predicted"/>
<gene>
    <name evidence="1" type="ORF">SAMN02745217_03481</name>
</gene>
<dbReference type="EMBL" id="FRFD01000010">
    <property type="protein sequence ID" value="SHO52049.1"/>
    <property type="molecule type" value="Genomic_DNA"/>
</dbReference>
<dbReference type="InterPro" id="IPR032675">
    <property type="entry name" value="LRR_dom_sf"/>
</dbReference>